<evidence type="ECO:0000259" key="2">
    <source>
        <dbReference type="PROSITE" id="PS50056"/>
    </source>
</evidence>
<sequence length="262" mass="28985">MDRILHVKGAANVRDLGGYVSQSGEKSAKVRYQKVIRSAAIQDLTPADQALLAEYGVTKVVDFRSAKERSAAPDAEILQAENIFLPIFPEQTTTSAAPGTLFEQIQAGLDAATQMRSVYRHFVEEAYSRQAYRRFFEILLANEAPDSGVLFHCTAGKDRTGFGAALVLAGLEVDRQTILDNYLETNPNLTQTLQQMLDQAQKEGAPDHLLAGIKDLMAARADYLGESYAAIQEHYGDVAGFFHEGLGLSHQDLLDFRRLYRE</sequence>
<dbReference type="Gene3D" id="3.90.190.10">
    <property type="entry name" value="Protein tyrosine phosphatase superfamily"/>
    <property type="match status" value="1"/>
</dbReference>
<feature type="domain" description="Tyrosine specific protein phosphatases" evidence="2">
    <location>
        <begin position="133"/>
        <end position="197"/>
    </location>
</feature>
<dbReference type="PROSITE" id="PS50056">
    <property type="entry name" value="TYR_PHOSPHATASE_2"/>
    <property type="match status" value="1"/>
</dbReference>
<organism evidence="3 4">
    <name type="scientific">Enterococcus asini</name>
    <dbReference type="NCBI Taxonomy" id="57732"/>
    <lineage>
        <taxon>Bacteria</taxon>
        <taxon>Bacillati</taxon>
        <taxon>Bacillota</taxon>
        <taxon>Bacilli</taxon>
        <taxon>Lactobacillales</taxon>
        <taxon>Enterococcaceae</taxon>
        <taxon>Enterococcus</taxon>
    </lineage>
</organism>
<dbReference type="AlphaFoldDB" id="A0AAW8TZ33"/>
<dbReference type="Proteomes" id="UP001256711">
    <property type="component" value="Unassembled WGS sequence"/>
</dbReference>
<comment type="similarity">
    <text evidence="1">Belongs to the protein-tyrosine phosphatase family.</text>
</comment>
<dbReference type="InterPro" id="IPR026893">
    <property type="entry name" value="Tyr/Ser_Pase_IphP-type"/>
</dbReference>
<evidence type="ECO:0000256" key="1">
    <source>
        <dbReference type="ARBA" id="ARBA00009580"/>
    </source>
</evidence>
<dbReference type="RefSeq" id="WP_118341251.1">
    <property type="nucleotide sequence ID" value="NZ_CABJBY010000014.1"/>
</dbReference>
<comment type="caution">
    <text evidence="3">The sequence shown here is derived from an EMBL/GenBank/DDBJ whole genome shotgun (WGS) entry which is preliminary data.</text>
</comment>
<dbReference type="EMBL" id="JARQBJ010000001">
    <property type="protein sequence ID" value="MDT2809003.1"/>
    <property type="molecule type" value="Genomic_DNA"/>
</dbReference>
<dbReference type="InterPro" id="IPR000387">
    <property type="entry name" value="Tyr_Pase_dom"/>
</dbReference>
<dbReference type="PANTHER" id="PTHR31126">
    <property type="entry name" value="TYROSINE-PROTEIN PHOSPHATASE"/>
    <property type="match status" value="1"/>
</dbReference>
<evidence type="ECO:0000313" key="3">
    <source>
        <dbReference type="EMBL" id="MDT2809003.1"/>
    </source>
</evidence>
<dbReference type="PANTHER" id="PTHR31126:SF1">
    <property type="entry name" value="TYROSINE SPECIFIC PROTEIN PHOSPHATASES DOMAIN-CONTAINING PROTEIN"/>
    <property type="match status" value="1"/>
</dbReference>
<accession>A0AAW8TZ33</accession>
<proteinExistence type="inferred from homology"/>
<dbReference type="InterPro" id="IPR016130">
    <property type="entry name" value="Tyr_Pase_AS"/>
</dbReference>
<dbReference type="GO" id="GO:0004721">
    <property type="term" value="F:phosphoprotein phosphatase activity"/>
    <property type="evidence" value="ECO:0007669"/>
    <property type="project" value="InterPro"/>
</dbReference>
<name>A0AAW8TZ33_9ENTE</name>
<dbReference type="InterPro" id="IPR029021">
    <property type="entry name" value="Prot-tyrosine_phosphatase-like"/>
</dbReference>
<dbReference type="PROSITE" id="PS00383">
    <property type="entry name" value="TYR_PHOSPHATASE_1"/>
    <property type="match status" value="1"/>
</dbReference>
<protein>
    <submittedName>
        <fullName evidence="3">Tyrosine-protein phosphatase</fullName>
    </submittedName>
</protein>
<reference evidence="3" key="1">
    <citation type="submission" date="2023-03" db="EMBL/GenBank/DDBJ databases">
        <authorList>
            <person name="Shen W."/>
            <person name="Cai J."/>
        </authorList>
    </citation>
    <scope>NUCLEOTIDE SEQUENCE</scope>
    <source>
        <strain evidence="3">B226-2</strain>
    </source>
</reference>
<dbReference type="SUPFAM" id="SSF52799">
    <property type="entry name" value="(Phosphotyrosine protein) phosphatases II"/>
    <property type="match status" value="1"/>
</dbReference>
<dbReference type="Pfam" id="PF13350">
    <property type="entry name" value="Y_phosphatase3"/>
    <property type="match status" value="1"/>
</dbReference>
<gene>
    <name evidence="3" type="ORF">P7H43_00625</name>
</gene>
<evidence type="ECO:0000313" key="4">
    <source>
        <dbReference type="Proteomes" id="UP001256711"/>
    </source>
</evidence>